<keyword evidence="2" id="KW-0624">Polysaccharide degradation</keyword>
<sequence>MVPSIVRFQSLAIIMKSFILAALAGLALATPTPTVDKRATTFCGQWDSVQTGSYIVYNNLWGASSGTGRQCTTVNSLSGNNVAWSTSWSWSGGNYNVKSYANAVVQTSAKRISAISSIPTTWRYTYTGSNMVANVAYDVFTSSSSSGSSEYEIMIWLAALGGAGPISSTGSPIATPNVGGVSWKLYEGYNGAMHVFSFVASSQVTNFSGDLKNFLTYLNQRNGLSTSQYVTSIGAGTEPFVGSNAVLTTSAYSITVN</sequence>
<keyword evidence="2" id="KW-0378">Hydrolase</keyword>
<comment type="caution">
    <text evidence="4">The sequence shown here is derived from an EMBL/GenBank/DDBJ whole genome shotgun (WGS) entry which is preliminary data.</text>
</comment>
<organism evidence="4 5">
    <name type="scientific">Xylaria bambusicola</name>
    <dbReference type="NCBI Taxonomy" id="326684"/>
    <lineage>
        <taxon>Eukaryota</taxon>
        <taxon>Fungi</taxon>
        <taxon>Dikarya</taxon>
        <taxon>Ascomycota</taxon>
        <taxon>Pezizomycotina</taxon>
        <taxon>Sordariomycetes</taxon>
        <taxon>Xylariomycetidae</taxon>
        <taxon>Xylariales</taxon>
        <taxon>Xylariaceae</taxon>
        <taxon>Xylaria</taxon>
    </lineage>
</organism>
<gene>
    <name evidence="4" type="ORF">RRF57_008167</name>
</gene>
<feature type="signal peptide" evidence="3">
    <location>
        <begin position="1"/>
        <end position="29"/>
    </location>
</feature>
<dbReference type="InterPro" id="IPR013319">
    <property type="entry name" value="GH11/12"/>
</dbReference>
<evidence type="ECO:0000313" key="4">
    <source>
        <dbReference type="EMBL" id="KAK5632453.1"/>
    </source>
</evidence>
<dbReference type="InterPro" id="IPR013320">
    <property type="entry name" value="ConA-like_dom_sf"/>
</dbReference>
<evidence type="ECO:0000313" key="5">
    <source>
        <dbReference type="Proteomes" id="UP001305414"/>
    </source>
</evidence>
<evidence type="ECO:0000256" key="1">
    <source>
        <dbReference type="ARBA" id="ARBA00005519"/>
    </source>
</evidence>
<name>A0AAN7ZB88_9PEZI</name>
<dbReference type="PANTHER" id="PTHR34002">
    <property type="entry name" value="BLR1656 PROTEIN"/>
    <property type="match status" value="1"/>
</dbReference>
<dbReference type="GO" id="GO:0000272">
    <property type="term" value="P:polysaccharide catabolic process"/>
    <property type="evidence" value="ECO:0007669"/>
    <property type="project" value="UniProtKB-KW"/>
</dbReference>
<keyword evidence="5" id="KW-1185">Reference proteome</keyword>
<dbReference type="PANTHER" id="PTHR34002:SF9">
    <property type="entry name" value="XYLOGLUCAN-SPECIFIC ENDO-BETA-1,4-GLUCANASE A"/>
    <property type="match status" value="1"/>
</dbReference>
<dbReference type="Pfam" id="PF01670">
    <property type="entry name" value="Glyco_hydro_12"/>
    <property type="match status" value="1"/>
</dbReference>
<dbReference type="Gene3D" id="2.60.120.180">
    <property type="match status" value="1"/>
</dbReference>
<feature type="chain" id="PRO_5043009417" description="Glycoside hydrolase family 12 protein" evidence="3">
    <location>
        <begin position="30"/>
        <end position="257"/>
    </location>
</feature>
<keyword evidence="3" id="KW-0732">Signal</keyword>
<evidence type="ECO:0008006" key="6">
    <source>
        <dbReference type="Google" id="ProtNLM"/>
    </source>
</evidence>
<evidence type="ECO:0000256" key="2">
    <source>
        <dbReference type="RuleBase" id="RU361163"/>
    </source>
</evidence>
<proteinExistence type="inferred from homology"/>
<dbReference type="AlphaFoldDB" id="A0AAN7ZB88"/>
<dbReference type="Proteomes" id="UP001305414">
    <property type="component" value="Unassembled WGS sequence"/>
</dbReference>
<reference evidence="4 5" key="1">
    <citation type="submission" date="2023-10" db="EMBL/GenBank/DDBJ databases">
        <title>Draft genome sequence of Xylaria bambusicola isolate GMP-LS, the root and basal stem rot pathogen of sugarcane in Indonesia.</title>
        <authorList>
            <person name="Selvaraj P."/>
            <person name="Muralishankar V."/>
            <person name="Muruganantham S."/>
            <person name="Sp S."/>
            <person name="Haryani S."/>
            <person name="Lau K.J.X."/>
            <person name="Naqvi N.I."/>
        </authorList>
    </citation>
    <scope>NUCLEOTIDE SEQUENCE [LARGE SCALE GENOMIC DNA]</scope>
    <source>
        <strain evidence="4">GMP-LS</strain>
    </source>
</reference>
<dbReference type="GO" id="GO:0008810">
    <property type="term" value="F:cellulase activity"/>
    <property type="evidence" value="ECO:0007669"/>
    <property type="project" value="InterPro"/>
</dbReference>
<accession>A0AAN7ZB88</accession>
<dbReference type="InterPro" id="IPR002594">
    <property type="entry name" value="GH12"/>
</dbReference>
<keyword evidence="2" id="KW-0326">Glycosidase</keyword>
<dbReference type="EMBL" id="JAWHQM010000025">
    <property type="protein sequence ID" value="KAK5632453.1"/>
    <property type="molecule type" value="Genomic_DNA"/>
</dbReference>
<evidence type="ECO:0000256" key="3">
    <source>
        <dbReference type="SAM" id="SignalP"/>
    </source>
</evidence>
<protein>
    <recommendedName>
        <fullName evidence="6">Glycoside hydrolase family 12 protein</fullName>
    </recommendedName>
</protein>
<comment type="similarity">
    <text evidence="1 2">Belongs to the glycosyl hydrolase 12 (cellulase H) family.</text>
</comment>
<keyword evidence="2" id="KW-0119">Carbohydrate metabolism</keyword>
<dbReference type="SUPFAM" id="SSF49899">
    <property type="entry name" value="Concanavalin A-like lectins/glucanases"/>
    <property type="match status" value="1"/>
</dbReference>